<evidence type="ECO:0000313" key="2">
    <source>
        <dbReference type="EMBL" id="GAB0191578.1"/>
    </source>
</evidence>
<dbReference type="AlphaFoldDB" id="A0ABC9X1L2"/>
<proteinExistence type="predicted"/>
<dbReference type="EMBL" id="BAAFJT010000006">
    <property type="protein sequence ID" value="GAB0191578.1"/>
    <property type="molecule type" value="Genomic_DNA"/>
</dbReference>
<feature type="compositionally biased region" description="Gly residues" evidence="1">
    <location>
        <begin position="1"/>
        <end position="11"/>
    </location>
</feature>
<sequence length="104" mass="11201">MVAGKGAGAGAEPGVRATRHHPGVGLRGASPACCCGRCGCRGSRGPERSSCPEGEVPLRPQLEHSVQFWTMHSKNNFNNLDGVEMKSTRMMLLGEKDLRRNLLK</sequence>
<dbReference type="Proteomes" id="UP001623348">
    <property type="component" value="Unassembled WGS sequence"/>
</dbReference>
<organism evidence="2 3">
    <name type="scientific">Grus japonensis</name>
    <name type="common">Japanese crane</name>
    <name type="synonym">Red-crowned crane</name>
    <dbReference type="NCBI Taxonomy" id="30415"/>
    <lineage>
        <taxon>Eukaryota</taxon>
        <taxon>Metazoa</taxon>
        <taxon>Chordata</taxon>
        <taxon>Craniata</taxon>
        <taxon>Vertebrata</taxon>
        <taxon>Euteleostomi</taxon>
        <taxon>Archelosauria</taxon>
        <taxon>Archosauria</taxon>
        <taxon>Dinosauria</taxon>
        <taxon>Saurischia</taxon>
        <taxon>Theropoda</taxon>
        <taxon>Coelurosauria</taxon>
        <taxon>Aves</taxon>
        <taxon>Neognathae</taxon>
        <taxon>Neoaves</taxon>
        <taxon>Gruiformes</taxon>
        <taxon>Gruidae</taxon>
        <taxon>Grus</taxon>
    </lineage>
</organism>
<evidence type="ECO:0000313" key="3">
    <source>
        <dbReference type="Proteomes" id="UP001623348"/>
    </source>
</evidence>
<protein>
    <submittedName>
        <fullName evidence="2">Uncharacterized protein</fullName>
    </submittedName>
</protein>
<comment type="caution">
    <text evidence="2">The sequence shown here is derived from an EMBL/GenBank/DDBJ whole genome shotgun (WGS) entry which is preliminary data.</text>
</comment>
<evidence type="ECO:0000256" key="1">
    <source>
        <dbReference type="SAM" id="MobiDB-lite"/>
    </source>
</evidence>
<keyword evidence="3" id="KW-1185">Reference proteome</keyword>
<name>A0ABC9X1L2_GRUJA</name>
<feature type="region of interest" description="Disordered" evidence="1">
    <location>
        <begin position="1"/>
        <end position="23"/>
    </location>
</feature>
<accession>A0ABC9X1L2</accession>
<reference evidence="2 3" key="1">
    <citation type="submission" date="2024-06" db="EMBL/GenBank/DDBJ databases">
        <title>The draft genome of Grus japonensis, version 3.</title>
        <authorList>
            <person name="Nabeshima K."/>
            <person name="Suzuki S."/>
            <person name="Onuma M."/>
        </authorList>
    </citation>
    <scope>NUCLEOTIDE SEQUENCE [LARGE SCALE GENOMIC DNA]</scope>
    <source>
        <strain evidence="2 3">451A</strain>
    </source>
</reference>
<gene>
    <name evidence="2" type="ORF">GRJ2_001623100</name>
</gene>